<dbReference type="EMBL" id="BDGG01000001">
    <property type="protein sequence ID" value="GAU90120.1"/>
    <property type="molecule type" value="Genomic_DNA"/>
</dbReference>
<dbReference type="AlphaFoldDB" id="A0A1D1UNL3"/>
<evidence type="ECO:0000313" key="1">
    <source>
        <dbReference type="EMBL" id="GAU90120.1"/>
    </source>
</evidence>
<reference evidence="1 2" key="1">
    <citation type="journal article" date="2016" name="Nat. Commun.">
        <title>Extremotolerant tardigrade genome and improved radiotolerance of human cultured cells by tardigrade-unique protein.</title>
        <authorList>
            <person name="Hashimoto T."/>
            <person name="Horikawa D.D."/>
            <person name="Saito Y."/>
            <person name="Kuwahara H."/>
            <person name="Kozuka-Hata H."/>
            <person name="Shin-I T."/>
            <person name="Minakuchi Y."/>
            <person name="Ohishi K."/>
            <person name="Motoyama A."/>
            <person name="Aizu T."/>
            <person name="Enomoto A."/>
            <person name="Kondo K."/>
            <person name="Tanaka S."/>
            <person name="Hara Y."/>
            <person name="Koshikawa S."/>
            <person name="Sagara H."/>
            <person name="Miura T."/>
            <person name="Yokobori S."/>
            <person name="Miyagawa K."/>
            <person name="Suzuki Y."/>
            <person name="Kubo T."/>
            <person name="Oyama M."/>
            <person name="Kohara Y."/>
            <person name="Fujiyama A."/>
            <person name="Arakawa K."/>
            <person name="Katayama T."/>
            <person name="Toyoda A."/>
            <person name="Kunieda T."/>
        </authorList>
    </citation>
    <scope>NUCLEOTIDE SEQUENCE [LARGE SCALE GENOMIC DNA]</scope>
    <source>
        <strain evidence="1 2">YOKOZUNA-1</strain>
    </source>
</reference>
<organism evidence="1 2">
    <name type="scientific">Ramazzottius varieornatus</name>
    <name type="common">Water bear</name>
    <name type="synonym">Tardigrade</name>
    <dbReference type="NCBI Taxonomy" id="947166"/>
    <lineage>
        <taxon>Eukaryota</taxon>
        <taxon>Metazoa</taxon>
        <taxon>Ecdysozoa</taxon>
        <taxon>Tardigrada</taxon>
        <taxon>Eutardigrada</taxon>
        <taxon>Parachela</taxon>
        <taxon>Hypsibioidea</taxon>
        <taxon>Ramazzottiidae</taxon>
        <taxon>Ramazzottius</taxon>
    </lineage>
</organism>
<dbReference type="Proteomes" id="UP000186922">
    <property type="component" value="Unassembled WGS sequence"/>
</dbReference>
<proteinExistence type="predicted"/>
<sequence length="242" mass="26260">MPGRGGTFRDCVKDIIVHKYDLSLLRKAIGLATNDEELTELTGIANSISKYVVGLKNLLEKGLAHNGPRFIPTCGGGPEASREGAVVVVPGSSSQPTQTGFPPRLITSPHQGIRNMSHTAPNGPAALGTNQQVNERFSLIRNYNRKLIQICSVVSAFLCSKVFIPDIKGLGRLQVAHYFLKFGAVGNVQMDKKPPSAVVCILFPGTVRAVLENPFLTIRSEKIFTKPVTVNSNKYVSLMDMK</sequence>
<comment type="caution">
    <text evidence="1">The sequence shown here is derived from an EMBL/GenBank/DDBJ whole genome shotgun (WGS) entry which is preliminary data.</text>
</comment>
<gene>
    <name evidence="1" type="primary">RvY_02584</name>
    <name evidence="1" type="synonym">RvY_02584.2</name>
    <name evidence="1" type="ORF">RvY_02584-2</name>
</gene>
<keyword evidence="2" id="KW-1185">Reference proteome</keyword>
<name>A0A1D1UNL3_RAMVA</name>
<accession>A0A1D1UNL3</accession>
<protein>
    <submittedName>
        <fullName evidence="1">Uncharacterized protein</fullName>
    </submittedName>
</protein>
<evidence type="ECO:0000313" key="2">
    <source>
        <dbReference type="Proteomes" id="UP000186922"/>
    </source>
</evidence>